<reference evidence="2 3" key="1">
    <citation type="journal article" date="2023" name="Plants (Basel)">
        <title>Bridging the Gap: Combining Genomics and Transcriptomics Approaches to Understand Stylosanthes scabra, an Orphan Legume from the Brazilian Caatinga.</title>
        <authorList>
            <person name="Ferreira-Neto J.R.C."/>
            <person name="da Silva M.D."/>
            <person name="Binneck E."/>
            <person name="de Melo N.F."/>
            <person name="da Silva R.H."/>
            <person name="de Melo A.L.T.M."/>
            <person name="Pandolfi V."/>
            <person name="Bustamante F.O."/>
            <person name="Brasileiro-Vidal A.C."/>
            <person name="Benko-Iseppon A.M."/>
        </authorList>
    </citation>
    <scope>NUCLEOTIDE SEQUENCE [LARGE SCALE GENOMIC DNA]</scope>
    <source>
        <tissue evidence="2">Leaves</tissue>
    </source>
</reference>
<feature type="transmembrane region" description="Helical" evidence="1">
    <location>
        <begin position="65"/>
        <end position="83"/>
    </location>
</feature>
<keyword evidence="1" id="KW-0472">Membrane</keyword>
<name>A0ABU6XB86_9FABA</name>
<keyword evidence="1" id="KW-1133">Transmembrane helix</keyword>
<comment type="caution">
    <text evidence="2">The sequence shown here is derived from an EMBL/GenBank/DDBJ whole genome shotgun (WGS) entry which is preliminary data.</text>
</comment>
<sequence>MGSSTLSPAAISGGYGDFRRFKGTPATVSSMNAGGARFRDGKHELGGGFLSTTPARSKMGKGRSAVVRTYSGGGGFLFLFLLASPAVSRRQRTMAATDTFYLDTVKTHLFYAFGHHHLSTDYSIVHVYGMTGEMKMCMYSSSSAQWSQEQGALSYINYFDRELGMRRVL</sequence>
<protein>
    <submittedName>
        <fullName evidence="2">Uncharacterized protein</fullName>
    </submittedName>
</protein>
<evidence type="ECO:0000313" key="2">
    <source>
        <dbReference type="EMBL" id="MED6194203.1"/>
    </source>
</evidence>
<proteinExistence type="predicted"/>
<accession>A0ABU6XB86</accession>
<keyword evidence="3" id="KW-1185">Reference proteome</keyword>
<dbReference type="Proteomes" id="UP001341840">
    <property type="component" value="Unassembled WGS sequence"/>
</dbReference>
<keyword evidence="1" id="KW-0812">Transmembrane</keyword>
<organism evidence="2 3">
    <name type="scientific">Stylosanthes scabra</name>
    <dbReference type="NCBI Taxonomy" id="79078"/>
    <lineage>
        <taxon>Eukaryota</taxon>
        <taxon>Viridiplantae</taxon>
        <taxon>Streptophyta</taxon>
        <taxon>Embryophyta</taxon>
        <taxon>Tracheophyta</taxon>
        <taxon>Spermatophyta</taxon>
        <taxon>Magnoliopsida</taxon>
        <taxon>eudicotyledons</taxon>
        <taxon>Gunneridae</taxon>
        <taxon>Pentapetalae</taxon>
        <taxon>rosids</taxon>
        <taxon>fabids</taxon>
        <taxon>Fabales</taxon>
        <taxon>Fabaceae</taxon>
        <taxon>Papilionoideae</taxon>
        <taxon>50 kb inversion clade</taxon>
        <taxon>dalbergioids sensu lato</taxon>
        <taxon>Dalbergieae</taxon>
        <taxon>Pterocarpus clade</taxon>
        <taxon>Stylosanthes</taxon>
    </lineage>
</organism>
<dbReference type="EMBL" id="JASCZI010211547">
    <property type="protein sequence ID" value="MED6194203.1"/>
    <property type="molecule type" value="Genomic_DNA"/>
</dbReference>
<evidence type="ECO:0000256" key="1">
    <source>
        <dbReference type="SAM" id="Phobius"/>
    </source>
</evidence>
<gene>
    <name evidence="2" type="ORF">PIB30_026320</name>
</gene>
<evidence type="ECO:0000313" key="3">
    <source>
        <dbReference type="Proteomes" id="UP001341840"/>
    </source>
</evidence>